<gene>
    <name evidence="1" type="ORF">AVEN_86603_1</name>
</gene>
<dbReference type="EMBL" id="BGPR01003253">
    <property type="protein sequence ID" value="GBM85665.1"/>
    <property type="molecule type" value="Genomic_DNA"/>
</dbReference>
<organism evidence="1 2">
    <name type="scientific">Araneus ventricosus</name>
    <name type="common">Orbweaver spider</name>
    <name type="synonym">Epeira ventricosa</name>
    <dbReference type="NCBI Taxonomy" id="182803"/>
    <lineage>
        <taxon>Eukaryota</taxon>
        <taxon>Metazoa</taxon>
        <taxon>Ecdysozoa</taxon>
        <taxon>Arthropoda</taxon>
        <taxon>Chelicerata</taxon>
        <taxon>Arachnida</taxon>
        <taxon>Araneae</taxon>
        <taxon>Araneomorphae</taxon>
        <taxon>Entelegynae</taxon>
        <taxon>Araneoidea</taxon>
        <taxon>Araneidae</taxon>
        <taxon>Araneus</taxon>
    </lineage>
</organism>
<evidence type="ECO:0000313" key="1">
    <source>
        <dbReference type="EMBL" id="GBM85665.1"/>
    </source>
</evidence>
<name>A0A4Y2J6W4_ARAVE</name>
<dbReference type="AlphaFoldDB" id="A0A4Y2J6W4"/>
<evidence type="ECO:0000313" key="2">
    <source>
        <dbReference type="Proteomes" id="UP000499080"/>
    </source>
</evidence>
<proteinExistence type="predicted"/>
<protein>
    <submittedName>
        <fullName evidence="1">Uncharacterized protein</fullName>
    </submittedName>
</protein>
<keyword evidence="2" id="KW-1185">Reference proteome</keyword>
<sequence length="89" mass="10070">MVKSTMIEAINGLKCIEDSYAVHTDLSQRELLVRHVFGSRGRFVAEVICDTLSWWEVCVDRLAVVTVLQVVYCSSDILTASDLYVTIRM</sequence>
<dbReference type="Proteomes" id="UP000499080">
    <property type="component" value="Unassembled WGS sequence"/>
</dbReference>
<accession>A0A4Y2J6W4</accession>
<comment type="caution">
    <text evidence="1">The sequence shown here is derived from an EMBL/GenBank/DDBJ whole genome shotgun (WGS) entry which is preliminary data.</text>
</comment>
<reference evidence="1 2" key="1">
    <citation type="journal article" date="2019" name="Sci. Rep.">
        <title>Orb-weaving spider Araneus ventricosus genome elucidates the spidroin gene catalogue.</title>
        <authorList>
            <person name="Kono N."/>
            <person name="Nakamura H."/>
            <person name="Ohtoshi R."/>
            <person name="Moran D.A.P."/>
            <person name="Shinohara A."/>
            <person name="Yoshida Y."/>
            <person name="Fujiwara M."/>
            <person name="Mori M."/>
            <person name="Tomita M."/>
            <person name="Arakawa K."/>
        </authorList>
    </citation>
    <scope>NUCLEOTIDE SEQUENCE [LARGE SCALE GENOMIC DNA]</scope>
</reference>